<dbReference type="RefSeq" id="WP_367957653.1">
    <property type="nucleotide sequence ID" value="NZ_JBDPGJ010000015.1"/>
</dbReference>
<protein>
    <submittedName>
        <fullName evidence="2">Uncharacterized protein</fullName>
    </submittedName>
</protein>
<dbReference type="Proteomes" id="UP001556692">
    <property type="component" value="Unassembled WGS sequence"/>
</dbReference>
<keyword evidence="3" id="KW-1185">Reference proteome</keyword>
<accession>A0ABV3SV76</accession>
<sequence length="82" mass="9796">MKEKPPFSERVGSYLREVNDAAHAKTMKRLEDAPHAERKKAVDRWLDRNDLIGLVDDDPHNDVKPLKRLRNRRIQRDREPER</sequence>
<proteinExistence type="predicted"/>
<gene>
    <name evidence="2" type="ORF">ABGN05_29610</name>
</gene>
<dbReference type="EMBL" id="JBDPGJ010000015">
    <property type="protein sequence ID" value="MEX0409786.1"/>
    <property type="molecule type" value="Genomic_DNA"/>
</dbReference>
<reference evidence="2 3" key="1">
    <citation type="submission" date="2024-05" db="EMBL/GenBank/DDBJ databases">
        <authorList>
            <person name="Jiang F."/>
        </authorList>
    </citation>
    <scope>NUCLEOTIDE SEQUENCE [LARGE SCALE GENOMIC DNA]</scope>
    <source>
        <strain evidence="2 3">LZ166</strain>
    </source>
</reference>
<comment type="caution">
    <text evidence="2">The sequence shown here is derived from an EMBL/GenBank/DDBJ whole genome shotgun (WGS) entry which is preliminary data.</text>
</comment>
<evidence type="ECO:0000313" key="3">
    <source>
        <dbReference type="Proteomes" id="UP001556692"/>
    </source>
</evidence>
<evidence type="ECO:0000256" key="1">
    <source>
        <dbReference type="SAM" id="MobiDB-lite"/>
    </source>
</evidence>
<evidence type="ECO:0000313" key="2">
    <source>
        <dbReference type="EMBL" id="MEX0409786.1"/>
    </source>
</evidence>
<name>A0ABV3SV76_9HYPH</name>
<organism evidence="2 3">
    <name type="scientific">Aquibium pacificus</name>
    <dbReference type="NCBI Taxonomy" id="3153579"/>
    <lineage>
        <taxon>Bacteria</taxon>
        <taxon>Pseudomonadati</taxon>
        <taxon>Pseudomonadota</taxon>
        <taxon>Alphaproteobacteria</taxon>
        <taxon>Hyphomicrobiales</taxon>
        <taxon>Phyllobacteriaceae</taxon>
        <taxon>Aquibium</taxon>
    </lineage>
</organism>
<feature type="region of interest" description="Disordered" evidence="1">
    <location>
        <begin position="54"/>
        <end position="82"/>
    </location>
</feature>